<organism evidence="8 9">
    <name type="scientific">Thermotomaculum hydrothermale</name>
    <dbReference type="NCBI Taxonomy" id="981385"/>
    <lineage>
        <taxon>Bacteria</taxon>
        <taxon>Pseudomonadati</taxon>
        <taxon>Acidobacteriota</taxon>
        <taxon>Holophagae</taxon>
        <taxon>Thermotomaculales</taxon>
        <taxon>Thermotomaculaceae</taxon>
        <taxon>Thermotomaculum</taxon>
    </lineage>
</organism>
<evidence type="ECO:0000256" key="3">
    <source>
        <dbReference type="ARBA" id="ARBA00023125"/>
    </source>
</evidence>
<dbReference type="SUPFAM" id="SSF47781">
    <property type="entry name" value="RuvA domain 2-like"/>
    <property type="match status" value="1"/>
</dbReference>
<dbReference type="InterPro" id="IPR010994">
    <property type="entry name" value="RuvA_2-like"/>
</dbReference>
<keyword evidence="1 6" id="KW-0963">Cytoplasm</keyword>
<evidence type="ECO:0000256" key="1">
    <source>
        <dbReference type="ARBA" id="ARBA00022490"/>
    </source>
</evidence>
<dbReference type="InterPro" id="IPR013849">
    <property type="entry name" value="DNA_helicase_Holl-junc_RuvA_I"/>
</dbReference>
<comment type="subcellular location">
    <subcellularLocation>
        <location evidence="6">Cytoplasm</location>
    </subcellularLocation>
</comment>
<dbReference type="HAMAP" id="MF_00031">
    <property type="entry name" value="DNA_HJ_migration_RuvA"/>
    <property type="match status" value="1"/>
</dbReference>
<dbReference type="RefSeq" id="WP_201328718.1">
    <property type="nucleotide sequence ID" value="NZ_AP017470.1"/>
</dbReference>
<dbReference type="InterPro" id="IPR011114">
    <property type="entry name" value="RuvA_C"/>
</dbReference>
<keyword evidence="4 6" id="KW-0233">DNA recombination</keyword>
<comment type="similarity">
    <text evidence="6">Belongs to the RuvA family.</text>
</comment>
<dbReference type="NCBIfam" id="TIGR00084">
    <property type="entry name" value="ruvA"/>
    <property type="match status" value="1"/>
</dbReference>
<feature type="region of interest" description="Domain III" evidence="6">
    <location>
        <begin position="143"/>
        <end position="190"/>
    </location>
</feature>
<dbReference type="GO" id="GO:0006310">
    <property type="term" value="P:DNA recombination"/>
    <property type="evidence" value="ECO:0007669"/>
    <property type="project" value="UniProtKB-UniRule"/>
</dbReference>
<dbReference type="GO" id="GO:0016787">
    <property type="term" value="F:hydrolase activity"/>
    <property type="evidence" value="ECO:0007669"/>
    <property type="project" value="UniProtKB-KW"/>
</dbReference>
<dbReference type="GO" id="GO:0005524">
    <property type="term" value="F:ATP binding"/>
    <property type="evidence" value="ECO:0007669"/>
    <property type="project" value="InterPro"/>
</dbReference>
<dbReference type="Gene3D" id="1.10.150.20">
    <property type="entry name" value="5' to 3' exonuclease, C-terminal subdomain"/>
    <property type="match status" value="1"/>
</dbReference>
<evidence type="ECO:0000256" key="6">
    <source>
        <dbReference type="HAMAP-Rule" id="MF_00031"/>
    </source>
</evidence>
<keyword evidence="3 6" id="KW-0238">DNA-binding</keyword>
<dbReference type="GO" id="GO:0006281">
    <property type="term" value="P:DNA repair"/>
    <property type="evidence" value="ECO:0007669"/>
    <property type="project" value="UniProtKB-UniRule"/>
</dbReference>
<comment type="caution">
    <text evidence="6">Lacks conserved residue(s) required for the propagation of feature annotation.</text>
</comment>
<sequence length="190" mass="21662">MIACVKGKVFEKEANAVIVMCGSIGYRLFVSFQTLSKLEKDKEYLFYTHHFVKEDRNELYGFLEKKELFLFQKLISIGGIGPKTALAILSPFSVDKVENAILEGNTNFLVKIPGIGKKTAQRIILELKGQLVKDESERVDIPDEVYQILLNLGYKRKEIDRVLKDISQSDLDTKSVEDILKLCFERLSPI</sequence>
<dbReference type="Pfam" id="PF07499">
    <property type="entry name" value="RuvA_C"/>
    <property type="match status" value="1"/>
</dbReference>
<keyword evidence="8" id="KW-0547">Nucleotide-binding</keyword>
<dbReference type="GO" id="GO:0005737">
    <property type="term" value="C:cytoplasm"/>
    <property type="evidence" value="ECO:0007669"/>
    <property type="project" value="UniProtKB-SubCell"/>
</dbReference>
<dbReference type="KEGG" id="thyd:TTHT_0806"/>
<comment type="function">
    <text evidence="6">The RuvA-RuvB-RuvC complex processes Holliday junction (HJ) DNA during genetic recombination and DNA repair, while the RuvA-RuvB complex plays an important role in the rescue of blocked DNA replication forks via replication fork reversal (RFR). RuvA specifically binds to HJ cruciform DNA, conferring on it an open structure. The RuvB hexamer acts as an ATP-dependent pump, pulling dsDNA into and through the RuvAB complex. HJ branch migration allows RuvC to scan DNA until it finds its consensus sequence, where it cleaves and resolves the cruciform DNA.</text>
</comment>
<evidence type="ECO:0000256" key="4">
    <source>
        <dbReference type="ARBA" id="ARBA00023172"/>
    </source>
</evidence>
<keyword evidence="8" id="KW-0067">ATP-binding</keyword>
<dbReference type="GO" id="GO:0009379">
    <property type="term" value="C:Holliday junction helicase complex"/>
    <property type="evidence" value="ECO:0007669"/>
    <property type="project" value="InterPro"/>
</dbReference>
<name>A0A7R6SYB1_9BACT</name>
<dbReference type="Pfam" id="PF14520">
    <property type="entry name" value="HHH_5"/>
    <property type="match status" value="1"/>
</dbReference>
<dbReference type="GO" id="GO:0048476">
    <property type="term" value="C:Holliday junction resolvase complex"/>
    <property type="evidence" value="ECO:0007669"/>
    <property type="project" value="UniProtKB-UniRule"/>
</dbReference>
<keyword evidence="2 6" id="KW-0227">DNA damage</keyword>
<proteinExistence type="inferred from homology"/>
<dbReference type="InterPro" id="IPR003583">
    <property type="entry name" value="Hlx-hairpin-Hlx_DNA-bd_motif"/>
</dbReference>
<keyword evidence="8" id="KW-0347">Helicase</keyword>
<dbReference type="Gene3D" id="2.40.50.140">
    <property type="entry name" value="Nucleic acid-binding proteins"/>
    <property type="match status" value="1"/>
</dbReference>
<dbReference type="InterPro" id="IPR036267">
    <property type="entry name" value="RuvA_C_sf"/>
</dbReference>
<dbReference type="EMBL" id="AP017470">
    <property type="protein sequence ID" value="BBB32371.1"/>
    <property type="molecule type" value="Genomic_DNA"/>
</dbReference>
<dbReference type="Proteomes" id="UP000595564">
    <property type="component" value="Chromosome"/>
</dbReference>
<dbReference type="CDD" id="cd14332">
    <property type="entry name" value="UBA_RuvA_C"/>
    <property type="match status" value="1"/>
</dbReference>
<protein>
    <recommendedName>
        <fullName evidence="6">Holliday junction branch migration complex subunit RuvA</fullName>
    </recommendedName>
</protein>
<evidence type="ECO:0000313" key="9">
    <source>
        <dbReference type="Proteomes" id="UP000595564"/>
    </source>
</evidence>
<accession>A0A7R6SYB1</accession>
<evidence type="ECO:0000256" key="2">
    <source>
        <dbReference type="ARBA" id="ARBA00022763"/>
    </source>
</evidence>
<dbReference type="SUPFAM" id="SSF46929">
    <property type="entry name" value="DNA helicase RuvA subunit, C-terminal domain"/>
    <property type="match status" value="1"/>
</dbReference>
<dbReference type="InterPro" id="IPR012340">
    <property type="entry name" value="NA-bd_OB-fold"/>
</dbReference>
<evidence type="ECO:0000313" key="8">
    <source>
        <dbReference type="EMBL" id="BBB32371.1"/>
    </source>
</evidence>
<gene>
    <name evidence="6 8" type="primary">ruvA</name>
    <name evidence="8" type="ORF">TTHT_0806</name>
</gene>
<keyword evidence="9" id="KW-1185">Reference proteome</keyword>
<dbReference type="GO" id="GO:0000400">
    <property type="term" value="F:four-way junction DNA binding"/>
    <property type="evidence" value="ECO:0007669"/>
    <property type="project" value="UniProtKB-UniRule"/>
</dbReference>
<comment type="subunit">
    <text evidence="6">Homotetramer. Forms an RuvA(8)-RuvB(12)-Holliday junction (HJ) complex. HJ DNA is sandwiched between 2 RuvA tetramers; dsDNA enters through RuvA and exits via RuvB. An RuvB hexamer assembles on each DNA strand where it exits the tetramer. Each RuvB hexamer is contacted by two RuvA subunits (via domain III) on 2 adjacent RuvB subunits; this complex drives branch migration. In the full resolvosome a probable DNA-RuvA(4)-RuvB(12)-RuvC(2) complex forms which resolves the HJ.</text>
</comment>
<dbReference type="SUPFAM" id="SSF50249">
    <property type="entry name" value="Nucleic acid-binding proteins"/>
    <property type="match status" value="1"/>
</dbReference>
<keyword evidence="5 6" id="KW-0234">DNA repair</keyword>
<comment type="domain">
    <text evidence="6">Has three domains with a flexible linker between the domains II and III and assumes an 'L' shape. Domain III is highly mobile and contacts RuvB.</text>
</comment>
<dbReference type="InterPro" id="IPR000085">
    <property type="entry name" value="RuvA"/>
</dbReference>
<dbReference type="AlphaFoldDB" id="A0A7R6SYB1"/>
<evidence type="ECO:0000259" key="7">
    <source>
        <dbReference type="SMART" id="SM00278"/>
    </source>
</evidence>
<dbReference type="Pfam" id="PF01330">
    <property type="entry name" value="RuvA_N"/>
    <property type="match status" value="1"/>
</dbReference>
<feature type="domain" description="Helix-hairpin-helix DNA-binding motif class 1" evidence="7">
    <location>
        <begin position="72"/>
        <end position="91"/>
    </location>
</feature>
<evidence type="ECO:0000256" key="5">
    <source>
        <dbReference type="ARBA" id="ARBA00023204"/>
    </source>
</evidence>
<dbReference type="GO" id="GO:0009378">
    <property type="term" value="F:four-way junction helicase activity"/>
    <property type="evidence" value="ECO:0007669"/>
    <property type="project" value="InterPro"/>
</dbReference>
<dbReference type="SMART" id="SM00278">
    <property type="entry name" value="HhH1"/>
    <property type="match status" value="2"/>
</dbReference>
<keyword evidence="8" id="KW-0378">Hydrolase</keyword>
<feature type="domain" description="Helix-hairpin-helix DNA-binding motif class 1" evidence="7">
    <location>
        <begin position="107"/>
        <end position="126"/>
    </location>
</feature>
<reference evidence="8 9" key="1">
    <citation type="journal article" date="2012" name="Extremophiles">
        <title>Thermotomaculum hydrothermale gen. nov., sp. nov., a novel heterotrophic thermophile within the phylum Acidobacteria from a deep-sea hydrothermal vent chimney in the Southern Okinawa Trough.</title>
        <authorList>
            <person name="Izumi H."/>
            <person name="Nunoura T."/>
            <person name="Miyazaki M."/>
            <person name="Mino S."/>
            <person name="Toki T."/>
            <person name="Takai K."/>
            <person name="Sako Y."/>
            <person name="Sawabe T."/>
            <person name="Nakagawa S."/>
        </authorList>
    </citation>
    <scope>NUCLEOTIDE SEQUENCE [LARGE SCALE GENOMIC DNA]</scope>
    <source>
        <strain evidence="8 9">AC55</strain>
    </source>
</reference>